<keyword evidence="1" id="KW-0472">Membrane</keyword>
<dbReference type="EMBL" id="FOBW01000003">
    <property type="protein sequence ID" value="SEM52434.1"/>
    <property type="molecule type" value="Genomic_DNA"/>
</dbReference>
<organism evidence="2 3">
    <name type="scientific">Mesobacillus persicus</name>
    <dbReference type="NCBI Taxonomy" id="930146"/>
    <lineage>
        <taxon>Bacteria</taxon>
        <taxon>Bacillati</taxon>
        <taxon>Bacillota</taxon>
        <taxon>Bacilli</taxon>
        <taxon>Bacillales</taxon>
        <taxon>Bacillaceae</taxon>
        <taxon>Mesobacillus</taxon>
    </lineage>
</organism>
<feature type="transmembrane region" description="Helical" evidence="1">
    <location>
        <begin position="101"/>
        <end position="120"/>
    </location>
</feature>
<feature type="transmembrane region" description="Helical" evidence="1">
    <location>
        <begin position="53"/>
        <end position="70"/>
    </location>
</feature>
<keyword evidence="1" id="KW-0812">Transmembrane</keyword>
<evidence type="ECO:0000313" key="3">
    <source>
        <dbReference type="Proteomes" id="UP000198553"/>
    </source>
</evidence>
<name>A0A1H7Z344_9BACI</name>
<reference evidence="3" key="1">
    <citation type="submission" date="2016-10" db="EMBL/GenBank/DDBJ databases">
        <authorList>
            <person name="Varghese N."/>
            <person name="Submissions S."/>
        </authorList>
    </citation>
    <scope>NUCLEOTIDE SEQUENCE [LARGE SCALE GENOMIC DNA]</scope>
    <source>
        <strain evidence="3">B48,IBRC-M 10115,DSM 25386,CECT 8001</strain>
    </source>
</reference>
<dbReference type="RefSeq" id="WP_090742412.1">
    <property type="nucleotide sequence ID" value="NZ_FOBW01000003.1"/>
</dbReference>
<gene>
    <name evidence="2" type="ORF">SAMN05192533_103239</name>
</gene>
<feature type="transmembrane region" description="Helical" evidence="1">
    <location>
        <begin position="77"/>
        <end position="95"/>
    </location>
</feature>
<dbReference type="InterPro" id="IPR046192">
    <property type="entry name" value="DUF6220"/>
</dbReference>
<proteinExistence type="predicted"/>
<keyword evidence="1" id="KW-1133">Transmembrane helix</keyword>
<keyword evidence="3" id="KW-1185">Reference proteome</keyword>
<dbReference type="Pfam" id="PF19728">
    <property type="entry name" value="DUF6220"/>
    <property type="match status" value="1"/>
</dbReference>
<protein>
    <submittedName>
        <fullName evidence="2">Uncharacterized protein</fullName>
    </submittedName>
</protein>
<dbReference type="OrthoDB" id="165966at2"/>
<dbReference type="Proteomes" id="UP000198553">
    <property type="component" value="Unassembled WGS sequence"/>
</dbReference>
<sequence length="140" mass="16167">MRLSEKSKAKIQKYSRTLFFLLSWILLLGIVTQVALAGLAVFVDGGFWQKHRAVMNGIEFIPVLMFIFGHTGGIPKFYRAVTFLLFFFLNFQYYTTSGWLGAIHSVFALVLFMISLYVAWGSYQIVVKNKKLNMDTMRFQ</sequence>
<dbReference type="AlphaFoldDB" id="A0A1H7Z344"/>
<evidence type="ECO:0000313" key="2">
    <source>
        <dbReference type="EMBL" id="SEM52434.1"/>
    </source>
</evidence>
<accession>A0A1H7Z344</accession>
<evidence type="ECO:0000256" key="1">
    <source>
        <dbReference type="SAM" id="Phobius"/>
    </source>
</evidence>